<evidence type="ECO:0000256" key="7">
    <source>
        <dbReference type="ARBA" id="ARBA00022777"/>
    </source>
</evidence>
<dbReference type="InterPro" id="IPR018935">
    <property type="entry name" value="RIO_kinase_CS"/>
</dbReference>
<accession>A0A8J4YC21</accession>
<reference evidence="13" key="1">
    <citation type="submission" date="2020-07" db="EMBL/GenBank/DDBJ databases">
        <title>The High-quality genome of the commercially important snow crab, Chionoecetes opilio.</title>
        <authorList>
            <person name="Jeong J.-H."/>
            <person name="Ryu S."/>
        </authorList>
    </citation>
    <scope>NUCLEOTIDE SEQUENCE</scope>
    <source>
        <strain evidence="13">MADBK_172401_WGS</strain>
        <tissue evidence="13">Digestive gland</tissue>
    </source>
</reference>
<dbReference type="InterPro" id="IPR011009">
    <property type="entry name" value="Kinase-like_dom_sf"/>
</dbReference>
<sequence>MEDGPLPENCAVKVFKTTLTEFKTRERYIREDYRFKDRLSKNNSQKLIRMWAEKEYHNLRRLHRAGIPSPKPVLIKKHILVMSFIGEQHKAAPKLKEARLSLAELCVAYEQVVEAMVKMFHGCHLVHADLSEYNILWHEEKCWIIDLGQAVEPTHPHALHFLHRDCTNIIRFFKSKRVPELPSPLKLFELVSGISLPGPEESAERMCQKCEEKLEDDRKYHV</sequence>
<dbReference type="EMBL" id="JACEEZ010015804">
    <property type="protein sequence ID" value="KAG0718580.1"/>
    <property type="molecule type" value="Genomic_DNA"/>
</dbReference>
<dbReference type="Proteomes" id="UP000770661">
    <property type="component" value="Unassembled WGS sequence"/>
</dbReference>
<dbReference type="Pfam" id="PF01163">
    <property type="entry name" value="RIO1"/>
    <property type="match status" value="1"/>
</dbReference>
<comment type="similarity">
    <text evidence="1">Belongs to the protein kinase superfamily. RIO-type Ser/Thr kinase family.</text>
</comment>
<gene>
    <name evidence="13" type="primary">RIOK3_1</name>
    <name evidence="13" type="ORF">GWK47_007600</name>
</gene>
<keyword evidence="3" id="KW-0723">Serine/threonine-protein kinase</keyword>
<evidence type="ECO:0000313" key="13">
    <source>
        <dbReference type="EMBL" id="KAG0718580.1"/>
    </source>
</evidence>
<evidence type="ECO:0000313" key="14">
    <source>
        <dbReference type="Proteomes" id="UP000770661"/>
    </source>
</evidence>
<dbReference type="InterPro" id="IPR051272">
    <property type="entry name" value="RIO-type_Ser/Thr_kinase"/>
</dbReference>
<dbReference type="SMART" id="SM00090">
    <property type="entry name" value="RIO"/>
    <property type="match status" value="1"/>
</dbReference>
<keyword evidence="7 13" id="KW-0418">Kinase</keyword>
<dbReference type="PROSITE" id="PS01245">
    <property type="entry name" value="RIO1"/>
    <property type="match status" value="1"/>
</dbReference>
<dbReference type="SUPFAM" id="SSF56112">
    <property type="entry name" value="Protein kinase-like (PK-like)"/>
    <property type="match status" value="1"/>
</dbReference>
<dbReference type="GO" id="GO:0005524">
    <property type="term" value="F:ATP binding"/>
    <property type="evidence" value="ECO:0007669"/>
    <property type="project" value="UniProtKB-KW"/>
</dbReference>
<dbReference type="Gene3D" id="1.10.510.10">
    <property type="entry name" value="Transferase(Phosphotransferase) domain 1"/>
    <property type="match status" value="1"/>
</dbReference>
<dbReference type="InterPro" id="IPR018934">
    <property type="entry name" value="RIO_dom"/>
</dbReference>
<evidence type="ECO:0000256" key="6">
    <source>
        <dbReference type="ARBA" id="ARBA00022741"/>
    </source>
</evidence>
<comment type="catalytic activity">
    <reaction evidence="10">
        <text>L-threonyl-[protein] + ATP = O-phospho-L-threonyl-[protein] + ADP + H(+)</text>
        <dbReference type="Rhea" id="RHEA:46608"/>
        <dbReference type="Rhea" id="RHEA-COMP:11060"/>
        <dbReference type="Rhea" id="RHEA-COMP:11605"/>
        <dbReference type="ChEBI" id="CHEBI:15378"/>
        <dbReference type="ChEBI" id="CHEBI:30013"/>
        <dbReference type="ChEBI" id="CHEBI:30616"/>
        <dbReference type="ChEBI" id="CHEBI:61977"/>
        <dbReference type="ChEBI" id="CHEBI:456216"/>
        <dbReference type="EC" id="2.7.11.1"/>
    </reaction>
</comment>
<dbReference type="InterPro" id="IPR000719">
    <property type="entry name" value="Prot_kinase_dom"/>
</dbReference>
<dbReference type="AlphaFoldDB" id="A0A8J4YC21"/>
<dbReference type="InterPro" id="IPR000687">
    <property type="entry name" value="RIO_kinase"/>
</dbReference>
<keyword evidence="5" id="KW-0479">Metal-binding</keyword>
<organism evidence="13 14">
    <name type="scientific">Chionoecetes opilio</name>
    <name type="common">Atlantic snow crab</name>
    <name type="synonym">Cancer opilio</name>
    <dbReference type="NCBI Taxonomy" id="41210"/>
    <lineage>
        <taxon>Eukaryota</taxon>
        <taxon>Metazoa</taxon>
        <taxon>Ecdysozoa</taxon>
        <taxon>Arthropoda</taxon>
        <taxon>Crustacea</taxon>
        <taxon>Multicrustacea</taxon>
        <taxon>Malacostraca</taxon>
        <taxon>Eumalacostraca</taxon>
        <taxon>Eucarida</taxon>
        <taxon>Decapoda</taxon>
        <taxon>Pleocyemata</taxon>
        <taxon>Brachyura</taxon>
        <taxon>Eubrachyura</taxon>
        <taxon>Majoidea</taxon>
        <taxon>Majidae</taxon>
        <taxon>Chionoecetes</taxon>
    </lineage>
</organism>
<dbReference type="EC" id="2.7.11.1" evidence="2"/>
<keyword evidence="4" id="KW-0808">Transferase</keyword>
<evidence type="ECO:0000256" key="3">
    <source>
        <dbReference type="ARBA" id="ARBA00022527"/>
    </source>
</evidence>
<dbReference type="OrthoDB" id="205248at2759"/>
<comment type="catalytic activity">
    <reaction evidence="11">
        <text>L-seryl-[protein] + ATP = O-phospho-L-seryl-[protein] + ADP + H(+)</text>
        <dbReference type="Rhea" id="RHEA:17989"/>
        <dbReference type="Rhea" id="RHEA-COMP:9863"/>
        <dbReference type="Rhea" id="RHEA-COMP:11604"/>
        <dbReference type="ChEBI" id="CHEBI:15378"/>
        <dbReference type="ChEBI" id="CHEBI:29999"/>
        <dbReference type="ChEBI" id="CHEBI:30616"/>
        <dbReference type="ChEBI" id="CHEBI:83421"/>
        <dbReference type="ChEBI" id="CHEBI:456216"/>
        <dbReference type="EC" id="2.7.11.1"/>
    </reaction>
</comment>
<proteinExistence type="inferred from homology"/>
<evidence type="ECO:0000256" key="10">
    <source>
        <dbReference type="ARBA" id="ARBA00047899"/>
    </source>
</evidence>
<dbReference type="GO" id="GO:0004674">
    <property type="term" value="F:protein serine/threonine kinase activity"/>
    <property type="evidence" value="ECO:0007669"/>
    <property type="project" value="UniProtKB-KW"/>
</dbReference>
<dbReference type="GO" id="GO:0046872">
    <property type="term" value="F:metal ion binding"/>
    <property type="evidence" value="ECO:0007669"/>
    <property type="project" value="UniProtKB-KW"/>
</dbReference>
<evidence type="ECO:0000256" key="11">
    <source>
        <dbReference type="ARBA" id="ARBA00048679"/>
    </source>
</evidence>
<evidence type="ECO:0000256" key="2">
    <source>
        <dbReference type="ARBA" id="ARBA00012513"/>
    </source>
</evidence>
<dbReference type="Gene3D" id="3.30.200.20">
    <property type="entry name" value="Phosphorylase Kinase, domain 1"/>
    <property type="match status" value="1"/>
</dbReference>
<evidence type="ECO:0000256" key="9">
    <source>
        <dbReference type="ARBA" id="ARBA00022842"/>
    </source>
</evidence>
<comment type="caution">
    <text evidence="13">The sequence shown here is derived from an EMBL/GenBank/DDBJ whole genome shotgun (WGS) entry which is preliminary data.</text>
</comment>
<evidence type="ECO:0000256" key="4">
    <source>
        <dbReference type="ARBA" id="ARBA00022679"/>
    </source>
</evidence>
<keyword evidence="6" id="KW-0547">Nucleotide-binding</keyword>
<keyword evidence="8" id="KW-0067">ATP-binding</keyword>
<keyword evidence="9" id="KW-0460">Magnesium</keyword>
<feature type="domain" description="Protein kinase" evidence="12">
    <location>
        <begin position="1"/>
        <end position="222"/>
    </location>
</feature>
<protein>
    <recommendedName>
        <fullName evidence="2">non-specific serine/threonine protein kinase</fullName>
        <ecNumber evidence="2">2.7.11.1</ecNumber>
    </recommendedName>
</protein>
<evidence type="ECO:0000259" key="12">
    <source>
        <dbReference type="PROSITE" id="PS50011"/>
    </source>
</evidence>
<name>A0A8J4YC21_CHIOP</name>
<dbReference type="PANTHER" id="PTHR45723">
    <property type="entry name" value="SERINE/THREONINE-PROTEIN KINASE RIO1"/>
    <property type="match status" value="1"/>
</dbReference>
<dbReference type="FunFam" id="1.10.510.10:FF:000254">
    <property type="entry name" value="Serine/threonine-protein kinase RIO3"/>
    <property type="match status" value="1"/>
</dbReference>
<evidence type="ECO:0000256" key="5">
    <source>
        <dbReference type="ARBA" id="ARBA00022723"/>
    </source>
</evidence>
<keyword evidence="14" id="KW-1185">Reference proteome</keyword>
<dbReference type="PROSITE" id="PS50011">
    <property type="entry name" value="PROTEIN_KINASE_DOM"/>
    <property type="match status" value="1"/>
</dbReference>
<evidence type="ECO:0000256" key="8">
    <source>
        <dbReference type="ARBA" id="ARBA00022840"/>
    </source>
</evidence>
<evidence type="ECO:0000256" key="1">
    <source>
        <dbReference type="ARBA" id="ARBA00009196"/>
    </source>
</evidence>